<reference evidence="5 6" key="1">
    <citation type="submission" date="2024-04" db="EMBL/GenBank/DDBJ databases">
        <authorList>
            <consortium name="Genoscope - CEA"/>
            <person name="William W."/>
        </authorList>
    </citation>
    <scope>NUCLEOTIDE SEQUENCE [LARGE SCALE GENOMIC DNA]</scope>
</reference>
<protein>
    <recommendedName>
        <fullName evidence="7">5'-nucleotidase domain-containing protein 1</fullName>
    </recommendedName>
</protein>
<dbReference type="PANTHER" id="PTHR12103:SF38">
    <property type="entry name" value="5'-NUCLEOTIDASE DOMAIN-CONTAINING PROTEIN 1"/>
    <property type="match status" value="1"/>
</dbReference>
<dbReference type="SUPFAM" id="SSF56784">
    <property type="entry name" value="HAD-like"/>
    <property type="match status" value="1"/>
</dbReference>
<dbReference type="InterPro" id="IPR036412">
    <property type="entry name" value="HAD-like_sf"/>
</dbReference>
<evidence type="ECO:0000256" key="4">
    <source>
        <dbReference type="ARBA" id="ARBA00022842"/>
    </source>
</evidence>
<evidence type="ECO:0008006" key="7">
    <source>
        <dbReference type="Google" id="ProtNLM"/>
    </source>
</evidence>
<comment type="similarity">
    <text evidence="1">Belongs to the 5'(3')-deoxyribonucleotidase family.</text>
</comment>
<comment type="caution">
    <text evidence="5">The sequence shown here is derived from an EMBL/GenBank/DDBJ whole genome shotgun (WGS) entry which is preliminary data.</text>
</comment>
<dbReference type="AlphaFoldDB" id="A0AAV2I0X3"/>
<dbReference type="GO" id="GO:0046872">
    <property type="term" value="F:metal ion binding"/>
    <property type="evidence" value="ECO:0007669"/>
    <property type="project" value="UniProtKB-KW"/>
</dbReference>
<dbReference type="Proteomes" id="UP001497497">
    <property type="component" value="Unassembled WGS sequence"/>
</dbReference>
<sequence>MAAVNFTDYDILGFDMDFTLARYKLVPFFNMVYDGICRFLVEEKHYDASIFHDLHEDKDLIYKGLIADFEKGNVLKLGHDGVILRATHGTKKLTMEEIEKVYGKNRIFGDYENFQNGLKSPDGKWRFFENYFDIPALVAFARIVDSIRKMDPGEERSTYVHIWAEIYEALEDMYKPTQCRANKGSFFPNMKAHTYKYIDKISPEIKDWLDALRQNDRKVFLLTSSFPDFATLVMEYAFGPAWKSYFDLIVYGGRKPKFFTESKPFLEVADTHIGLEVEELKEAGEYCHGNSTQLMEFFTRLTGKITPKVIYFGDNLWADAWPSKSLGGWNSVLVLEEMDAEGYVISDGTVKEQENTGGNSSLLDGKIRFEHSSLVTEEEIELMVSQFWGSIFIDEMRDNRTAEEKVMNTAFGDLISQYTDICVPSIEYLAGVPVTNAFTTFGTDRGSNKGFHPGCPKSLLS</sequence>
<dbReference type="Gene3D" id="3.40.50.1000">
    <property type="entry name" value="HAD superfamily/HAD-like"/>
    <property type="match status" value="1"/>
</dbReference>
<dbReference type="EMBL" id="CAXITT010000280">
    <property type="protein sequence ID" value="CAL1537985.1"/>
    <property type="molecule type" value="Genomic_DNA"/>
</dbReference>
<accession>A0AAV2I0X3</accession>
<evidence type="ECO:0000313" key="5">
    <source>
        <dbReference type="EMBL" id="CAL1537985.1"/>
    </source>
</evidence>
<evidence type="ECO:0000313" key="6">
    <source>
        <dbReference type="Proteomes" id="UP001497497"/>
    </source>
</evidence>
<keyword evidence="6" id="KW-1185">Reference proteome</keyword>
<dbReference type="GO" id="GO:0008253">
    <property type="term" value="F:5'-nucleotidase activity"/>
    <property type="evidence" value="ECO:0007669"/>
    <property type="project" value="TreeGrafter"/>
</dbReference>
<keyword evidence="4" id="KW-0460">Magnesium</keyword>
<dbReference type="InterPro" id="IPR008380">
    <property type="entry name" value="HAD-SF_hydro_IG_5-nucl"/>
</dbReference>
<keyword evidence="2" id="KW-0479">Metal-binding</keyword>
<name>A0AAV2I0X3_LYMST</name>
<proteinExistence type="inferred from homology"/>
<evidence type="ECO:0000256" key="1">
    <source>
        <dbReference type="ARBA" id="ARBA00009589"/>
    </source>
</evidence>
<keyword evidence="3" id="KW-0378">Hydrolase</keyword>
<dbReference type="PANTHER" id="PTHR12103">
    <property type="entry name" value="5'-NUCLEOTIDASE DOMAIN-CONTAINING"/>
    <property type="match status" value="1"/>
</dbReference>
<dbReference type="InterPro" id="IPR023214">
    <property type="entry name" value="HAD_sf"/>
</dbReference>
<dbReference type="Pfam" id="PF05761">
    <property type="entry name" value="5_nucleotid"/>
    <property type="match status" value="1"/>
</dbReference>
<evidence type="ECO:0000256" key="2">
    <source>
        <dbReference type="ARBA" id="ARBA00022723"/>
    </source>
</evidence>
<organism evidence="5 6">
    <name type="scientific">Lymnaea stagnalis</name>
    <name type="common">Great pond snail</name>
    <name type="synonym">Helix stagnalis</name>
    <dbReference type="NCBI Taxonomy" id="6523"/>
    <lineage>
        <taxon>Eukaryota</taxon>
        <taxon>Metazoa</taxon>
        <taxon>Spiralia</taxon>
        <taxon>Lophotrochozoa</taxon>
        <taxon>Mollusca</taxon>
        <taxon>Gastropoda</taxon>
        <taxon>Heterobranchia</taxon>
        <taxon>Euthyneura</taxon>
        <taxon>Panpulmonata</taxon>
        <taxon>Hygrophila</taxon>
        <taxon>Lymnaeoidea</taxon>
        <taxon>Lymnaeidae</taxon>
        <taxon>Lymnaea</taxon>
    </lineage>
</organism>
<gene>
    <name evidence="5" type="ORF">GSLYS_00011806001</name>
</gene>
<evidence type="ECO:0000256" key="3">
    <source>
        <dbReference type="ARBA" id="ARBA00022801"/>
    </source>
</evidence>